<dbReference type="InterPro" id="IPR006225">
    <property type="entry name" value="PsdUridine_synth_RluC/D"/>
</dbReference>
<accession>S7USP7</accession>
<dbReference type="PANTHER" id="PTHR21600:SF87">
    <property type="entry name" value="RNA PSEUDOURIDYLATE SYNTHASE DOMAIN-CONTAINING PROTEIN 1"/>
    <property type="match status" value="1"/>
</dbReference>
<dbReference type="GO" id="GO:0000455">
    <property type="term" value="P:enzyme-directed rRNA pseudouridine synthesis"/>
    <property type="evidence" value="ECO:0007669"/>
    <property type="project" value="TreeGrafter"/>
</dbReference>
<dbReference type="AlphaFoldDB" id="S7USP7"/>
<sequence length="319" mass="36027">MKRRSRVTISPREAGVRVTDFLVGRFSYLDRGAWMAEIAQARVLVNGRPISVDAVLQPRDLLEYLPKDVPEPRVNDAYEILFEDEALLVVDKPANLPCHPGGRYFHHTLWAMIRSRSLSDGPFFVHRIDRETSGIVVMARNSRDASVLGRQMASGQVRKRYATVVEGRFPEGPVTADGRLVPDPTSVVRKKLRFIPPGAVSEPLSEGRHCRTRFDLVRRGSLMSLVSVIPATGRRHQIRATLLALGYPVVGDKIYGTDETVFLRFIEDRLTESDRIRLRLDRQALHAAEIAFRHPRSGRHLHFEAPVPASFHTLVDAFD</sequence>
<dbReference type="NCBIfam" id="TIGR00005">
    <property type="entry name" value="rluA_subfam"/>
    <property type="match status" value="1"/>
</dbReference>
<dbReference type="EC" id="5.4.99.-" evidence="3"/>
<evidence type="ECO:0000259" key="4">
    <source>
        <dbReference type="Pfam" id="PF00849"/>
    </source>
</evidence>
<dbReference type="InterPro" id="IPR020103">
    <property type="entry name" value="PsdUridine_synth_cat_dom_sf"/>
</dbReference>
<name>S7USP7_DESML</name>
<comment type="catalytic activity">
    <reaction evidence="3">
        <text>a uridine in RNA = a pseudouridine in RNA</text>
        <dbReference type="Rhea" id="RHEA:48348"/>
        <dbReference type="Rhea" id="RHEA-COMP:12068"/>
        <dbReference type="Rhea" id="RHEA-COMP:12069"/>
        <dbReference type="ChEBI" id="CHEBI:65314"/>
        <dbReference type="ChEBI" id="CHEBI:65315"/>
    </reaction>
</comment>
<protein>
    <recommendedName>
        <fullName evidence="3">Pseudouridine synthase</fullName>
        <ecNumber evidence="3">5.4.99.-</ecNumber>
    </recommendedName>
</protein>
<dbReference type="InterPro" id="IPR050188">
    <property type="entry name" value="RluA_PseudoU_synthase"/>
</dbReference>
<dbReference type="InterPro" id="IPR006224">
    <property type="entry name" value="PsdUridine_synth_RluA-like_CS"/>
</dbReference>
<feature type="active site" evidence="2">
    <location>
        <position position="129"/>
    </location>
</feature>
<evidence type="ECO:0000256" key="2">
    <source>
        <dbReference type="PIRSR" id="PIRSR606225-1"/>
    </source>
</evidence>
<dbReference type="PANTHER" id="PTHR21600">
    <property type="entry name" value="MITOCHONDRIAL RNA PSEUDOURIDINE SYNTHASE"/>
    <property type="match status" value="1"/>
</dbReference>
<dbReference type="Pfam" id="PF00849">
    <property type="entry name" value="PseudoU_synth_2"/>
    <property type="match status" value="1"/>
</dbReference>
<dbReference type="eggNOG" id="COG0564">
    <property type="taxonomic scope" value="Bacteria"/>
</dbReference>
<dbReference type="PROSITE" id="PS01129">
    <property type="entry name" value="PSI_RLU"/>
    <property type="match status" value="1"/>
</dbReference>
<keyword evidence="3" id="KW-0413">Isomerase</keyword>
<organism evidence="5 6">
    <name type="scientific">Desulfococcus multivorans DSM 2059</name>
    <dbReference type="NCBI Taxonomy" id="1121405"/>
    <lineage>
        <taxon>Bacteria</taxon>
        <taxon>Pseudomonadati</taxon>
        <taxon>Thermodesulfobacteriota</taxon>
        <taxon>Desulfobacteria</taxon>
        <taxon>Desulfobacterales</taxon>
        <taxon>Desulfococcaceae</taxon>
        <taxon>Desulfococcus</taxon>
    </lineage>
</organism>
<feature type="domain" description="Pseudouridine synthase RsuA/RluA-like" evidence="4">
    <location>
        <begin position="87"/>
        <end position="243"/>
    </location>
</feature>
<comment type="caution">
    <text evidence="5">The sequence shown here is derived from an EMBL/GenBank/DDBJ whole genome shotgun (WGS) entry which is preliminary data.</text>
</comment>
<dbReference type="PATRIC" id="fig|1121405.3.peg.3581"/>
<comment type="similarity">
    <text evidence="1 3">Belongs to the pseudouridine synthase RluA family.</text>
</comment>
<proteinExistence type="inferred from homology"/>
<dbReference type="Proteomes" id="UP000014977">
    <property type="component" value="Unassembled WGS sequence"/>
</dbReference>
<evidence type="ECO:0000313" key="5">
    <source>
        <dbReference type="EMBL" id="EPR35303.1"/>
    </source>
</evidence>
<dbReference type="SUPFAM" id="SSF55120">
    <property type="entry name" value="Pseudouridine synthase"/>
    <property type="match status" value="1"/>
</dbReference>
<dbReference type="OrthoDB" id="128480at2"/>
<gene>
    <name evidence="5" type="ORF">dsmv_3117</name>
</gene>
<dbReference type="GO" id="GO:0140098">
    <property type="term" value="F:catalytic activity, acting on RNA"/>
    <property type="evidence" value="ECO:0007669"/>
    <property type="project" value="UniProtKB-ARBA"/>
</dbReference>
<dbReference type="EMBL" id="ATHJ01000108">
    <property type="protein sequence ID" value="EPR35303.1"/>
    <property type="molecule type" value="Genomic_DNA"/>
</dbReference>
<evidence type="ECO:0000313" key="6">
    <source>
        <dbReference type="Proteomes" id="UP000014977"/>
    </source>
</evidence>
<dbReference type="RefSeq" id="WP_020878207.1">
    <property type="nucleotide sequence ID" value="NZ_ATHJ01000108.1"/>
</dbReference>
<dbReference type="Gene3D" id="3.30.2350.10">
    <property type="entry name" value="Pseudouridine synthase"/>
    <property type="match status" value="1"/>
</dbReference>
<dbReference type="GO" id="GO:0003723">
    <property type="term" value="F:RNA binding"/>
    <property type="evidence" value="ECO:0007669"/>
    <property type="project" value="InterPro"/>
</dbReference>
<evidence type="ECO:0000256" key="1">
    <source>
        <dbReference type="ARBA" id="ARBA00010876"/>
    </source>
</evidence>
<keyword evidence="6" id="KW-1185">Reference proteome</keyword>
<reference evidence="5 6" key="1">
    <citation type="journal article" date="2013" name="Genome Announc.">
        <title>Draft genome sequences for three mercury-methylating, sulfate-reducing bacteria.</title>
        <authorList>
            <person name="Brown S.D."/>
            <person name="Hurt R.A.Jr."/>
            <person name="Gilmour C.C."/>
            <person name="Elias D.A."/>
        </authorList>
    </citation>
    <scope>NUCLEOTIDE SEQUENCE [LARGE SCALE GENOMIC DNA]</scope>
    <source>
        <strain evidence="5 6">DSM 2059</strain>
    </source>
</reference>
<dbReference type="GO" id="GO:0009982">
    <property type="term" value="F:pseudouridine synthase activity"/>
    <property type="evidence" value="ECO:0007669"/>
    <property type="project" value="InterPro"/>
</dbReference>
<dbReference type="STRING" id="897.B2D07_09295"/>
<comment type="function">
    <text evidence="3">Responsible for synthesis of pseudouridine from uracil.</text>
</comment>
<evidence type="ECO:0000256" key="3">
    <source>
        <dbReference type="RuleBase" id="RU362028"/>
    </source>
</evidence>
<dbReference type="InterPro" id="IPR006145">
    <property type="entry name" value="PsdUridine_synth_RsuA/RluA"/>
</dbReference>